<feature type="compositionally biased region" description="Basic and acidic residues" evidence="8">
    <location>
        <begin position="545"/>
        <end position="563"/>
    </location>
</feature>
<organism evidence="11 12">
    <name type="scientific">Albimonas donghaensis</name>
    <dbReference type="NCBI Taxonomy" id="356660"/>
    <lineage>
        <taxon>Bacteria</taxon>
        <taxon>Pseudomonadati</taxon>
        <taxon>Pseudomonadota</taxon>
        <taxon>Alphaproteobacteria</taxon>
        <taxon>Rhodobacterales</taxon>
        <taxon>Paracoccaceae</taxon>
        <taxon>Albimonas</taxon>
    </lineage>
</organism>
<dbReference type="EC" id="6.2.1.3" evidence="5"/>
<keyword evidence="3" id="KW-0436">Ligase</keyword>
<dbReference type="InterPro" id="IPR025110">
    <property type="entry name" value="AMP-bd_C"/>
</dbReference>
<gene>
    <name evidence="11" type="ORF">SAMN05444336_10649</name>
</gene>
<evidence type="ECO:0000256" key="2">
    <source>
        <dbReference type="ARBA" id="ARBA00005005"/>
    </source>
</evidence>
<dbReference type="RefSeq" id="WP_092683488.1">
    <property type="nucleotide sequence ID" value="NZ_FNMZ01000006.1"/>
</dbReference>
<dbReference type="InterPro" id="IPR050237">
    <property type="entry name" value="ATP-dep_AMP-bd_enzyme"/>
</dbReference>
<evidence type="ECO:0000259" key="10">
    <source>
        <dbReference type="Pfam" id="PF13193"/>
    </source>
</evidence>
<proteinExistence type="predicted"/>
<dbReference type="InterPro" id="IPR042099">
    <property type="entry name" value="ANL_N_sf"/>
</dbReference>
<dbReference type="PANTHER" id="PTHR43767:SF8">
    <property type="entry name" value="LONG-CHAIN-FATTY-ACID--COA LIGASE"/>
    <property type="match status" value="1"/>
</dbReference>
<evidence type="ECO:0000256" key="5">
    <source>
        <dbReference type="ARBA" id="ARBA00026121"/>
    </source>
</evidence>
<keyword evidence="12" id="KW-1185">Reference proteome</keyword>
<reference evidence="11 12" key="1">
    <citation type="submission" date="2016-10" db="EMBL/GenBank/DDBJ databases">
        <authorList>
            <person name="de Groot N.N."/>
        </authorList>
    </citation>
    <scope>NUCLEOTIDE SEQUENCE [LARGE SCALE GENOMIC DNA]</scope>
    <source>
        <strain evidence="11 12">DSM 17890</strain>
    </source>
</reference>
<dbReference type="InterPro" id="IPR020845">
    <property type="entry name" value="AMP-binding_CS"/>
</dbReference>
<dbReference type="Gene3D" id="3.40.50.12780">
    <property type="entry name" value="N-terminal domain of ligase-like"/>
    <property type="match status" value="1"/>
</dbReference>
<comment type="subcellular location">
    <subcellularLocation>
        <location evidence="1">Membrane</location>
        <topology evidence="1">Peripheral membrane protein</topology>
    </subcellularLocation>
</comment>
<evidence type="ECO:0000256" key="8">
    <source>
        <dbReference type="SAM" id="MobiDB-lite"/>
    </source>
</evidence>
<dbReference type="SUPFAM" id="SSF56801">
    <property type="entry name" value="Acetyl-CoA synthetase-like"/>
    <property type="match status" value="1"/>
</dbReference>
<evidence type="ECO:0000256" key="7">
    <source>
        <dbReference type="ARBA" id="ARBA00042773"/>
    </source>
</evidence>
<evidence type="ECO:0000259" key="9">
    <source>
        <dbReference type="Pfam" id="PF00501"/>
    </source>
</evidence>
<accession>A0A1H3CCR1</accession>
<dbReference type="EMBL" id="FNMZ01000006">
    <property type="protein sequence ID" value="SDX51688.1"/>
    <property type="molecule type" value="Genomic_DNA"/>
</dbReference>
<dbReference type="PROSITE" id="PS00455">
    <property type="entry name" value="AMP_BINDING"/>
    <property type="match status" value="1"/>
</dbReference>
<dbReference type="GO" id="GO:0016020">
    <property type="term" value="C:membrane"/>
    <property type="evidence" value="ECO:0007669"/>
    <property type="project" value="UniProtKB-SubCell"/>
</dbReference>
<evidence type="ECO:0000256" key="6">
    <source>
        <dbReference type="ARBA" id="ARBA00039545"/>
    </source>
</evidence>
<name>A0A1H3CCR1_9RHOB</name>
<comment type="pathway">
    <text evidence="2">Lipid metabolism; fatty acid beta-oxidation.</text>
</comment>
<dbReference type="Proteomes" id="UP000199118">
    <property type="component" value="Unassembled WGS sequence"/>
</dbReference>
<keyword evidence="4" id="KW-0472">Membrane</keyword>
<dbReference type="Pfam" id="PF13193">
    <property type="entry name" value="AMP-binding_C"/>
    <property type="match status" value="1"/>
</dbReference>
<dbReference type="AlphaFoldDB" id="A0A1H3CCR1"/>
<sequence>MTDTAGARPPHPWEAHYPEGVRWDVSLTDETVPDAFAAAVARYADKVAISYRGPDLTYEALGRRVWQAANALAADGFGRGDTLALYLPNTLWHPFFFYGALAAGGRVAHLSALDPYRVLAHKVTDSGSKTLVTINLPELVKMALHLLDEGVIERVILCDEGAFGPFSVPLAPLPERAGVIDAGAFLSGAPETRPDRSSDPDDVALLQYTGGTTGLPKGAMLSHRNLVGAVRSYNAWTAQDPALAEEGATLCVLPLFHIYALAVVLMRTTETGGRIVLRMRFDPDQAFDDIETHKITYFPAVPTIWIAMAAHPGMETRDISSLTNAGSGGAPLPVEVGRRFESKAGLPLLGGWGMTETCGAGTSVPEGAQSARPGTIGVPLPGMEMRVVDHGEPTRALPPGEVGEIAIRGVPVTAGYWNRHDATAASHVDGWFLTGDMGRMDEDGFFYLVDRKSDLIISSGFNVYPQMIEQAVYEHPDVAECSVIGVPDGYRGESAKAFVTLKAGAAPFSLEALQAFLEERLGRHEMPRALEFRDALPRTPVGKLSRKELRDEEAAKREAAAAE</sequence>
<dbReference type="OrthoDB" id="9803968at2"/>
<dbReference type="Gene3D" id="3.30.300.30">
    <property type="match status" value="1"/>
</dbReference>
<feature type="domain" description="AMP-binding enzyme C-terminal" evidence="10">
    <location>
        <begin position="468"/>
        <end position="543"/>
    </location>
</feature>
<evidence type="ECO:0000313" key="12">
    <source>
        <dbReference type="Proteomes" id="UP000199118"/>
    </source>
</evidence>
<dbReference type="Pfam" id="PF00501">
    <property type="entry name" value="AMP-binding"/>
    <property type="match status" value="1"/>
</dbReference>
<protein>
    <recommendedName>
        <fullName evidence="6">Long-chain-fatty-acid--CoA ligase</fullName>
        <ecNumber evidence="5">6.2.1.3</ecNumber>
    </recommendedName>
    <alternativeName>
        <fullName evidence="7">Long-chain acyl-CoA synthetase</fullName>
    </alternativeName>
</protein>
<feature type="region of interest" description="Disordered" evidence="8">
    <location>
        <begin position="543"/>
        <end position="563"/>
    </location>
</feature>
<evidence type="ECO:0000256" key="4">
    <source>
        <dbReference type="ARBA" id="ARBA00023136"/>
    </source>
</evidence>
<feature type="domain" description="AMP-dependent synthetase/ligase" evidence="9">
    <location>
        <begin position="36"/>
        <end position="417"/>
    </location>
</feature>
<evidence type="ECO:0000256" key="1">
    <source>
        <dbReference type="ARBA" id="ARBA00004170"/>
    </source>
</evidence>
<dbReference type="InterPro" id="IPR045851">
    <property type="entry name" value="AMP-bd_C_sf"/>
</dbReference>
<evidence type="ECO:0000313" key="11">
    <source>
        <dbReference type="EMBL" id="SDX51688.1"/>
    </source>
</evidence>
<evidence type="ECO:0000256" key="3">
    <source>
        <dbReference type="ARBA" id="ARBA00022598"/>
    </source>
</evidence>
<dbReference type="STRING" id="356660.SAMN05444336_10649"/>
<dbReference type="GO" id="GO:0004467">
    <property type="term" value="F:long-chain fatty acid-CoA ligase activity"/>
    <property type="evidence" value="ECO:0007669"/>
    <property type="project" value="UniProtKB-EC"/>
</dbReference>
<dbReference type="PANTHER" id="PTHR43767">
    <property type="entry name" value="LONG-CHAIN-FATTY-ACID--COA LIGASE"/>
    <property type="match status" value="1"/>
</dbReference>
<dbReference type="InterPro" id="IPR000873">
    <property type="entry name" value="AMP-dep_synth/lig_dom"/>
</dbReference>